<comment type="caution">
    <text evidence="2">The sequence shown here is derived from an EMBL/GenBank/DDBJ whole genome shotgun (WGS) entry which is preliminary data.</text>
</comment>
<protein>
    <recommendedName>
        <fullName evidence="4">Signal peptidase I</fullName>
    </recommendedName>
</protein>
<feature type="transmembrane region" description="Helical" evidence="1">
    <location>
        <begin position="71"/>
        <end position="92"/>
    </location>
</feature>
<proteinExistence type="predicted"/>
<dbReference type="OrthoDB" id="2376202at2"/>
<dbReference type="AlphaFoldDB" id="A0A2S7T2Z8"/>
<dbReference type="InterPro" id="IPR043739">
    <property type="entry name" value="DUF5684"/>
</dbReference>
<dbReference type="Pfam" id="PF18936">
    <property type="entry name" value="DUF5684"/>
    <property type="match status" value="1"/>
</dbReference>
<feature type="transmembrane region" description="Helical" evidence="1">
    <location>
        <begin position="104"/>
        <end position="123"/>
    </location>
</feature>
<keyword evidence="1" id="KW-1133">Transmembrane helix</keyword>
<sequence length="154" mass="17306">MLLMFAIITPMVIGMWKIFKKAGYSGWLCLVPFYNLIVFLKIVGKPRWWALCILSNLLASAYGIAVSKTDAIYYGSSFLLTILVWVFGIWACNMLSKSFGKEEAFTAGIVILPLIFIPILGFGSAKYLGPYGNQELFREYNAADKFDFENDVLA</sequence>
<reference evidence="2 3" key="1">
    <citation type="submission" date="2018-01" db="EMBL/GenBank/DDBJ databases">
        <title>A novel member of the phylum Bacteroidetes isolated from glacier ice.</title>
        <authorList>
            <person name="Liu Q."/>
            <person name="Xin Y.-H."/>
        </authorList>
    </citation>
    <scope>NUCLEOTIDE SEQUENCE [LARGE SCALE GENOMIC DNA]</scope>
    <source>
        <strain evidence="2 3">RB1R16</strain>
    </source>
</reference>
<feature type="transmembrane region" description="Helical" evidence="1">
    <location>
        <begin position="48"/>
        <end position="65"/>
    </location>
</feature>
<accession>A0A2S7T2Z8</accession>
<evidence type="ECO:0000313" key="3">
    <source>
        <dbReference type="Proteomes" id="UP000239872"/>
    </source>
</evidence>
<keyword evidence="1" id="KW-0812">Transmembrane</keyword>
<name>A0A2S7T2Z8_9BACT</name>
<dbReference type="Proteomes" id="UP000239872">
    <property type="component" value="Unassembled WGS sequence"/>
</dbReference>
<evidence type="ECO:0000313" key="2">
    <source>
        <dbReference type="EMBL" id="PQJ13136.1"/>
    </source>
</evidence>
<evidence type="ECO:0000256" key="1">
    <source>
        <dbReference type="SAM" id="Phobius"/>
    </source>
</evidence>
<organism evidence="2 3">
    <name type="scientific">Flavipsychrobacter stenotrophus</name>
    <dbReference type="NCBI Taxonomy" id="2077091"/>
    <lineage>
        <taxon>Bacteria</taxon>
        <taxon>Pseudomonadati</taxon>
        <taxon>Bacteroidota</taxon>
        <taxon>Chitinophagia</taxon>
        <taxon>Chitinophagales</taxon>
        <taxon>Chitinophagaceae</taxon>
        <taxon>Flavipsychrobacter</taxon>
    </lineage>
</organism>
<dbReference type="EMBL" id="PPSL01000001">
    <property type="protein sequence ID" value="PQJ13136.1"/>
    <property type="molecule type" value="Genomic_DNA"/>
</dbReference>
<evidence type="ECO:0008006" key="4">
    <source>
        <dbReference type="Google" id="ProtNLM"/>
    </source>
</evidence>
<feature type="transmembrane region" description="Helical" evidence="1">
    <location>
        <begin position="24"/>
        <end position="43"/>
    </location>
</feature>
<gene>
    <name evidence="2" type="ORF">CJD36_001100</name>
</gene>
<keyword evidence="3" id="KW-1185">Reference proteome</keyword>
<keyword evidence="1" id="KW-0472">Membrane</keyword>